<proteinExistence type="predicted"/>
<reference evidence="1 2" key="1">
    <citation type="submission" date="2018-08" db="EMBL/GenBank/DDBJ databases">
        <title>Genome and evolution of the arbuscular mycorrhizal fungus Diversispora epigaea (formerly Glomus versiforme) and its bacterial endosymbionts.</title>
        <authorList>
            <person name="Sun X."/>
            <person name="Fei Z."/>
            <person name="Harrison M."/>
        </authorList>
    </citation>
    <scope>NUCLEOTIDE SEQUENCE [LARGE SCALE GENOMIC DNA]</scope>
    <source>
        <strain evidence="1 2">IT104</strain>
    </source>
</reference>
<gene>
    <name evidence="1" type="ORF">Glove_736g4</name>
</gene>
<sequence>MGIDILESVALPKPGDGTISLTGIIKACSLVIKAEGISNITNANIINHEMAEILKNKSKKTLEEIRALKQFHIAECYRLSSESLTEKFITDYSEYNEMRWFRNLRKLRDVDTNNKTAVEAVTRENYRNDRLTTVTQVKKHRIYPELLKTCTPVKDIDD</sequence>
<dbReference type="OrthoDB" id="2385538at2759"/>
<protein>
    <submittedName>
        <fullName evidence="1">Uncharacterized protein</fullName>
    </submittedName>
</protein>
<dbReference type="AlphaFoldDB" id="A0A397G017"/>
<keyword evidence="2" id="KW-1185">Reference proteome</keyword>
<dbReference type="Proteomes" id="UP000266861">
    <property type="component" value="Unassembled WGS sequence"/>
</dbReference>
<comment type="caution">
    <text evidence="1">The sequence shown here is derived from an EMBL/GenBank/DDBJ whole genome shotgun (WGS) entry which is preliminary data.</text>
</comment>
<dbReference type="EMBL" id="PQFF01000578">
    <property type="protein sequence ID" value="RHZ44361.1"/>
    <property type="molecule type" value="Genomic_DNA"/>
</dbReference>
<accession>A0A397G017</accession>
<dbReference type="STRING" id="1348612.A0A397G017"/>
<organism evidence="1 2">
    <name type="scientific">Diversispora epigaea</name>
    <dbReference type="NCBI Taxonomy" id="1348612"/>
    <lineage>
        <taxon>Eukaryota</taxon>
        <taxon>Fungi</taxon>
        <taxon>Fungi incertae sedis</taxon>
        <taxon>Mucoromycota</taxon>
        <taxon>Glomeromycotina</taxon>
        <taxon>Glomeromycetes</taxon>
        <taxon>Diversisporales</taxon>
        <taxon>Diversisporaceae</taxon>
        <taxon>Diversispora</taxon>
    </lineage>
</organism>
<name>A0A397G017_9GLOM</name>
<evidence type="ECO:0000313" key="2">
    <source>
        <dbReference type="Proteomes" id="UP000266861"/>
    </source>
</evidence>
<evidence type="ECO:0000313" key="1">
    <source>
        <dbReference type="EMBL" id="RHZ44361.1"/>
    </source>
</evidence>